<reference evidence="5 6" key="1">
    <citation type="submission" date="2014-12" db="EMBL/GenBank/DDBJ databases">
        <title>Comparative genomics of the lactic acid bacteria isolated from the honey bee gut.</title>
        <authorList>
            <person name="Ellegaard K.M."/>
            <person name="Tamarit D."/>
            <person name="Javelind E."/>
            <person name="Olofsson T."/>
            <person name="Andersson S.G."/>
            <person name="Vasquez A."/>
        </authorList>
    </citation>
    <scope>NUCLEOTIDE SEQUENCE [LARGE SCALE GENOMIC DNA]</scope>
    <source>
        <strain evidence="5 6">Bin2</strain>
    </source>
</reference>
<protein>
    <submittedName>
        <fullName evidence="5">Beta-glucosidase</fullName>
    </submittedName>
</protein>
<dbReference type="PATRIC" id="fig|1684.4.peg.1698"/>
<gene>
    <name evidence="5" type="ORF">JF69_15770</name>
</gene>
<accession>A0A0F4KRL4</accession>
<evidence type="ECO:0000313" key="5">
    <source>
        <dbReference type="EMBL" id="KJY49030.1"/>
    </source>
</evidence>
<evidence type="ECO:0000256" key="1">
    <source>
        <dbReference type="ARBA" id="ARBA00010838"/>
    </source>
</evidence>
<dbReference type="InterPro" id="IPR017853">
    <property type="entry name" value="GH"/>
</dbReference>
<dbReference type="PRINTS" id="PR00131">
    <property type="entry name" value="GLHYDRLASE1"/>
</dbReference>
<proteinExistence type="inferred from homology"/>
<evidence type="ECO:0000256" key="4">
    <source>
        <dbReference type="RuleBase" id="RU003690"/>
    </source>
</evidence>
<dbReference type="PANTHER" id="PTHR10353">
    <property type="entry name" value="GLYCOSYL HYDROLASE"/>
    <property type="match status" value="1"/>
</dbReference>
<evidence type="ECO:0000313" key="6">
    <source>
        <dbReference type="Proteomes" id="UP000033648"/>
    </source>
</evidence>
<dbReference type="Pfam" id="PF00232">
    <property type="entry name" value="Glyco_hydro_1"/>
    <property type="match status" value="2"/>
</dbReference>
<dbReference type="EMBL" id="JWME01000014">
    <property type="protein sequence ID" value="KJY49030.1"/>
    <property type="molecule type" value="Genomic_DNA"/>
</dbReference>
<evidence type="ECO:0000256" key="3">
    <source>
        <dbReference type="ARBA" id="ARBA00023295"/>
    </source>
</evidence>
<organism evidence="5 6">
    <name type="scientific">Bifidobacterium asteroides</name>
    <dbReference type="NCBI Taxonomy" id="1684"/>
    <lineage>
        <taxon>Bacteria</taxon>
        <taxon>Bacillati</taxon>
        <taxon>Actinomycetota</taxon>
        <taxon>Actinomycetes</taxon>
        <taxon>Bifidobacteriales</taxon>
        <taxon>Bifidobacteriaceae</taxon>
        <taxon>Bifidobacterium</taxon>
    </lineage>
</organism>
<keyword evidence="2" id="KW-0378">Hydrolase</keyword>
<dbReference type="SUPFAM" id="SSF51445">
    <property type="entry name" value="(Trans)glycosidases"/>
    <property type="match status" value="1"/>
</dbReference>
<dbReference type="PANTHER" id="PTHR10353:SF36">
    <property type="entry name" value="LP05116P"/>
    <property type="match status" value="1"/>
</dbReference>
<comment type="similarity">
    <text evidence="1 4">Belongs to the glycosyl hydrolase 1 family.</text>
</comment>
<keyword evidence="3" id="KW-0326">Glycosidase</keyword>
<dbReference type="Gene3D" id="3.20.20.80">
    <property type="entry name" value="Glycosidases"/>
    <property type="match status" value="2"/>
</dbReference>
<dbReference type="GO" id="GO:0005829">
    <property type="term" value="C:cytosol"/>
    <property type="evidence" value="ECO:0007669"/>
    <property type="project" value="TreeGrafter"/>
</dbReference>
<dbReference type="AlphaFoldDB" id="A0A0F4KRL4"/>
<name>A0A0F4KRL4_9BIFI</name>
<dbReference type="GO" id="GO:0008422">
    <property type="term" value="F:beta-glucosidase activity"/>
    <property type="evidence" value="ECO:0007669"/>
    <property type="project" value="TreeGrafter"/>
</dbReference>
<sequence length="394" mass="44048">MTGAMQFPDDFIWGASTAAHQVEGNNINSNWWVREHTDGTDIKEPSGDACDSYHRYDEDISLLANSGLQMYRFSIEWARIEPEEGYFSQAELMHYARMIKSCRAHGVEPMVTLHHFTVPRWFAAKGGWSNPSAPDLFVRYVRFVLPILDGVTWICTINEPNMVAMTQGGETGEDMAASSLPEPSEKIARIILQAHLQASALLRQDKSKRVGWSVAAQAFHAMPGCEQETSDYAYWRETFFFEHAAGDDWVGVQAYLRTFIGKNGPLPVPAEAEKTKNGWEYFPPALGIGVQTAWNLTGGVPVFVTENGLATDNDARRIDYTHDALVGLMKVMSQGIDVLGYLHWSLLDNYEWGSYDPTFGLVGVDRKTFKRTPKPSLTWLGQVAGTGMLNVPRP</sequence>
<dbReference type="Proteomes" id="UP000033648">
    <property type="component" value="Unassembled WGS sequence"/>
</dbReference>
<dbReference type="GO" id="GO:0016052">
    <property type="term" value="P:carbohydrate catabolic process"/>
    <property type="evidence" value="ECO:0007669"/>
    <property type="project" value="TreeGrafter"/>
</dbReference>
<evidence type="ECO:0000256" key="2">
    <source>
        <dbReference type="ARBA" id="ARBA00022801"/>
    </source>
</evidence>
<dbReference type="InterPro" id="IPR001360">
    <property type="entry name" value="Glyco_hydro_1"/>
</dbReference>
<comment type="caution">
    <text evidence="5">The sequence shown here is derived from an EMBL/GenBank/DDBJ whole genome shotgun (WGS) entry which is preliminary data.</text>
</comment>